<dbReference type="Gene3D" id="3.40.50.10260">
    <property type="entry name" value="YjeF N-terminal domain"/>
    <property type="match status" value="1"/>
</dbReference>
<dbReference type="PROSITE" id="PS51383">
    <property type="entry name" value="YJEF_C_3"/>
    <property type="match status" value="1"/>
</dbReference>
<dbReference type="NCBIfam" id="TIGR00197">
    <property type="entry name" value="yjeF_nterm"/>
    <property type="match status" value="1"/>
</dbReference>
<comment type="catalytic activity">
    <reaction evidence="2 18 19">
        <text>(6R)-NADPHX = (6S)-NADPHX</text>
        <dbReference type="Rhea" id="RHEA:32227"/>
        <dbReference type="ChEBI" id="CHEBI:64076"/>
        <dbReference type="ChEBI" id="CHEBI:64077"/>
        <dbReference type="EC" id="5.1.99.6"/>
    </reaction>
</comment>
<accession>A0ABQ6GQA0</accession>
<feature type="binding site" evidence="17">
    <location>
        <position position="340"/>
    </location>
    <ligand>
        <name>(6S)-NADPHX</name>
        <dbReference type="ChEBI" id="CHEBI:64076"/>
    </ligand>
</feature>
<proteinExistence type="inferred from homology"/>
<dbReference type="EC" id="5.1.99.6" evidence="19"/>
<evidence type="ECO:0000256" key="2">
    <source>
        <dbReference type="ARBA" id="ARBA00000909"/>
    </source>
</evidence>
<keyword evidence="10 17" id="KW-0520">NAD</keyword>
<evidence type="ECO:0000256" key="16">
    <source>
        <dbReference type="ARBA" id="ARBA00049209"/>
    </source>
</evidence>
<organism evidence="22 23">
    <name type="scientific">Thalassotalea insulae</name>
    <dbReference type="NCBI Taxonomy" id="2056778"/>
    <lineage>
        <taxon>Bacteria</taxon>
        <taxon>Pseudomonadati</taxon>
        <taxon>Pseudomonadota</taxon>
        <taxon>Gammaproteobacteria</taxon>
        <taxon>Alteromonadales</taxon>
        <taxon>Colwelliaceae</taxon>
        <taxon>Thalassotalea</taxon>
    </lineage>
</organism>
<evidence type="ECO:0000256" key="9">
    <source>
        <dbReference type="ARBA" id="ARBA00022958"/>
    </source>
</evidence>
<feature type="binding site" evidence="17">
    <location>
        <position position="386"/>
    </location>
    <ligand>
        <name>(6S)-NADPHX</name>
        <dbReference type="ChEBI" id="CHEBI:64076"/>
    </ligand>
</feature>
<evidence type="ECO:0000256" key="10">
    <source>
        <dbReference type="ARBA" id="ARBA00023027"/>
    </source>
</evidence>
<dbReference type="SUPFAM" id="SSF64153">
    <property type="entry name" value="YjeF N-terminal domain-like"/>
    <property type="match status" value="1"/>
</dbReference>
<keyword evidence="12 17" id="KW-0456">Lyase</keyword>
<dbReference type="Pfam" id="PF01256">
    <property type="entry name" value="Carb_kinase"/>
    <property type="match status" value="1"/>
</dbReference>
<evidence type="ECO:0000256" key="12">
    <source>
        <dbReference type="ARBA" id="ARBA00023239"/>
    </source>
</evidence>
<comment type="catalytic activity">
    <reaction evidence="16 17 19">
        <text>(6S)-NADPHX + ADP = AMP + phosphate + NADPH + H(+)</text>
        <dbReference type="Rhea" id="RHEA:32235"/>
        <dbReference type="ChEBI" id="CHEBI:15378"/>
        <dbReference type="ChEBI" id="CHEBI:43474"/>
        <dbReference type="ChEBI" id="CHEBI:57783"/>
        <dbReference type="ChEBI" id="CHEBI:64076"/>
        <dbReference type="ChEBI" id="CHEBI:456215"/>
        <dbReference type="ChEBI" id="CHEBI:456216"/>
        <dbReference type="EC" id="4.2.1.136"/>
    </reaction>
</comment>
<protein>
    <recommendedName>
        <fullName evidence="19">Bifunctional NAD(P)H-hydrate repair enzyme</fullName>
    </recommendedName>
    <alternativeName>
        <fullName evidence="19">Nicotinamide nucleotide repair protein</fullName>
    </alternativeName>
    <domain>
        <recommendedName>
            <fullName evidence="19">ADP-dependent (S)-NAD(P)H-hydrate dehydratase</fullName>
            <ecNumber evidence="19">4.2.1.136</ecNumber>
        </recommendedName>
        <alternativeName>
            <fullName evidence="19">ADP-dependent NAD(P)HX dehydratase</fullName>
        </alternativeName>
    </domain>
    <domain>
        <recommendedName>
            <fullName evidence="19">NAD(P)H-hydrate epimerase</fullName>
            <ecNumber evidence="19">5.1.99.6</ecNumber>
        </recommendedName>
    </domain>
</protein>
<feature type="binding site" evidence="17">
    <location>
        <position position="451"/>
    </location>
    <ligand>
        <name>AMP</name>
        <dbReference type="ChEBI" id="CHEBI:456215"/>
    </ligand>
</feature>
<dbReference type="HAMAP" id="MF_01965">
    <property type="entry name" value="NADHX_dehydratase"/>
    <property type="match status" value="1"/>
</dbReference>
<dbReference type="CDD" id="cd01171">
    <property type="entry name" value="YXKO-related"/>
    <property type="match status" value="1"/>
</dbReference>
<dbReference type="InterPro" id="IPR000631">
    <property type="entry name" value="CARKD"/>
</dbReference>
<comment type="cofactor">
    <cofactor evidence="17">
        <name>Mg(2+)</name>
        <dbReference type="ChEBI" id="CHEBI:18420"/>
    </cofactor>
</comment>
<evidence type="ECO:0000259" key="21">
    <source>
        <dbReference type="PROSITE" id="PS51385"/>
    </source>
</evidence>
<evidence type="ECO:0000256" key="11">
    <source>
        <dbReference type="ARBA" id="ARBA00023235"/>
    </source>
</evidence>
<comment type="similarity">
    <text evidence="4 19">In the C-terminal section; belongs to the NnrD/CARKD family.</text>
</comment>
<dbReference type="RefSeq" id="WP_284244041.1">
    <property type="nucleotide sequence ID" value="NZ_BSST01000001.1"/>
</dbReference>
<dbReference type="InterPro" id="IPR036652">
    <property type="entry name" value="YjeF_N_dom_sf"/>
</dbReference>
<dbReference type="SUPFAM" id="SSF53613">
    <property type="entry name" value="Ribokinase-like"/>
    <property type="match status" value="1"/>
</dbReference>
<evidence type="ECO:0000256" key="8">
    <source>
        <dbReference type="ARBA" id="ARBA00022857"/>
    </source>
</evidence>
<feature type="binding site" evidence="18">
    <location>
        <begin position="68"/>
        <end position="72"/>
    </location>
    <ligand>
        <name>(6S)-NADPHX</name>
        <dbReference type="ChEBI" id="CHEBI:64076"/>
    </ligand>
</feature>
<feature type="binding site" evidence="18">
    <location>
        <position position="172"/>
    </location>
    <ligand>
        <name>(6S)-NADPHX</name>
        <dbReference type="ChEBI" id="CHEBI:64076"/>
    </ligand>
</feature>
<evidence type="ECO:0000256" key="1">
    <source>
        <dbReference type="ARBA" id="ARBA00000013"/>
    </source>
</evidence>
<dbReference type="PANTHER" id="PTHR12592">
    <property type="entry name" value="ATP-DEPENDENT (S)-NAD(P)H-HYDRATE DEHYDRATASE FAMILY MEMBER"/>
    <property type="match status" value="1"/>
</dbReference>
<comment type="caution">
    <text evidence="22">The sequence shown here is derived from an EMBL/GenBank/DDBJ whole genome shotgun (WGS) entry which is preliminary data.</text>
</comment>
<keyword evidence="5 18" id="KW-0479">Metal-binding</keyword>
<keyword evidence="6 17" id="KW-0547">Nucleotide-binding</keyword>
<evidence type="ECO:0000256" key="17">
    <source>
        <dbReference type="HAMAP-Rule" id="MF_01965"/>
    </source>
</evidence>
<dbReference type="PANTHER" id="PTHR12592:SF0">
    <property type="entry name" value="ATP-DEPENDENT (S)-NAD(P)H-HYDRATE DEHYDRATASE"/>
    <property type="match status" value="1"/>
</dbReference>
<dbReference type="PROSITE" id="PS01050">
    <property type="entry name" value="YJEF_C_2"/>
    <property type="match status" value="1"/>
</dbReference>
<dbReference type="Proteomes" id="UP001157186">
    <property type="component" value="Unassembled WGS sequence"/>
</dbReference>
<comment type="cofactor">
    <cofactor evidence="18 19">
        <name>K(+)</name>
        <dbReference type="ChEBI" id="CHEBI:29103"/>
    </cofactor>
    <text evidence="18 19">Binds 1 potassium ion per subunit.</text>
</comment>
<keyword evidence="11 18" id="KW-0413">Isomerase</keyword>
<sequence>MLVTKLLESLPQRAYSATQVLENEAKIAAKIPIAMTALMEKAGSAVFNLLHHSYPQLSSLLVIAGKGNNGGDGFVIARLAAELGVQVTVYLCCQPEQIKGNAKTAFQRLLRSDITIMYQNDLTISQEFLQGEQFQLIVDAIFGIGFKGQLTPEIAQLVEQVNQSGINVLSVDVPSGLNATTGDVANNAIIARQTVTFIAPKQGLLTGKAAHYCGELYFASLGLADTFQSVIHSNVYLQGGAKSSQLTLPKLPQRSAVSHKGDIGRLLAIGGGQGMPGAIRLASEAALRSGAALVSVCCHRDNRMIVMNGRPELMLIESDNSQLVEQKAFQKAKVLLCGPGLGQDHWAQQNFHQVMASGKICVLDADALHLLAAAPKKDDNWVLTPHPGEAAALLQSSVAEVEQDRFTAVNNIAQQYGGICLLKGAGSLICDGESTWINTSGNSGMASGGMGDVLSGIIAALLMQMPNAIDAVRLAVYLHGLAADHVAQHQGKIGMLASDLLPYIWQLLNQESKT</sequence>
<evidence type="ECO:0000259" key="20">
    <source>
        <dbReference type="PROSITE" id="PS51383"/>
    </source>
</evidence>
<feature type="binding site" evidence="18">
    <location>
        <position position="139"/>
    </location>
    <ligand>
        <name>K(+)</name>
        <dbReference type="ChEBI" id="CHEBI:29103"/>
    </ligand>
</feature>
<evidence type="ECO:0000256" key="6">
    <source>
        <dbReference type="ARBA" id="ARBA00022741"/>
    </source>
</evidence>
<comment type="function">
    <text evidence="18">Catalyzes the epimerization of the S- and R-forms of NAD(P)HX, a damaged form of NAD(P)H that is a result of enzymatic or heat-dependent hydration. This is a prerequisite for the S-specific NAD(P)H-hydrate dehydratase to allow the repair of both epimers of NAD(P)HX.</text>
</comment>
<comment type="catalytic activity">
    <reaction evidence="1 18 19">
        <text>(6R)-NADHX = (6S)-NADHX</text>
        <dbReference type="Rhea" id="RHEA:32215"/>
        <dbReference type="ChEBI" id="CHEBI:64074"/>
        <dbReference type="ChEBI" id="CHEBI:64075"/>
        <dbReference type="EC" id="5.1.99.6"/>
    </reaction>
</comment>
<name>A0ABQ6GQA0_9GAMM</name>
<feature type="domain" description="YjeF N-terminal" evidence="21">
    <location>
        <begin position="20"/>
        <end position="229"/>
    </location>
</feature>
<dbReference type="Gene3D" id="3.40.1190.20">
    <property type="match status" value="1"/>
</dbReference>
<gene>
    <name evidence="22" type="primary">yjeF</name>
    <name evidence="17" type="synonym">nnrD</name>
    <name evidence="18" type="synonym">nnrE</name>
    <name evidence="22" type="ORF">tinsulaeT_14930</name>
</gene>
<evidence type="ECO:0000256" key="18">
    <source>
        <dbReference type="HAMAP-Rule" id="MF_01966"/>
    </source>
</evidence>
<dbReference type="HAMAP" id="MF_01966">
    <property type="entry name" value="NADHX_epimerase"/>
    <property type="match status" value="1"/>
</dbReference>
<dbReference type="PIRSF" id="PIRSF017184">
    <property type="entry name" value="Nnr"/>
    <property type="match status" value="1"/>
</dbReference>
<evidence type="ECO:0000256" key="5">
    <source>
        <dbReference type="ARBA" id="ARBA00022723"/>
    </source>
</evidence>
<evidence type="ECO:0000313" key="23">
    <source>
        <dbReference type="Proteomes" id="UP001157186"/>
    </source>
</evidence>
<evidence type="ECO:0000256" key="13">
    <source>
        <dbReference type="ARBA" id="ARBA00023268"/>
    </source>
</evidence>
<keyword evidence="7 17" id="KW-0067">ATP-binding</keyword>
<evidence type="ECO:0000313" key="22">
    <source>
        <dbReference type="EMBL" id="GLX78153.1"/>
    </source>
</evidence>
<feature type="binding site" evidence="17">
    <location>
        <position position="452"/>
    </location>
    <ligand>
        <name>(6S)-NADPHX</name>
        <dbReference type="ChEBI" id="CHEBI:64076"/>
    </ligand>
</feature>
<keyword evidence="9 18" id="KW-0630">Potassium</keyword>
<dbReference type="InterPro" id="IPR004443">
    <property type="entry name" value="YjeF_N_dom"/>
</dbReference>
<comment type="catalytic activity">
    <reaction evidence="15 17 19">
        <text>(6S)-NADHX + ADP = AMP + phosphate + NADH + H(+)</text>
        <dbReference type="Rhea" id="RHEA:32223"/>
        <dbReference type="ChEBI" id="CHEBI:15378"/>
        <dbReference type="ChEBI" id="CHEBI:43474"/>
        <dbReference type="ChEBI" id="CHEBI:57945"/>
        <dbReference type="ChEBI" id="CHEBI:64074"/>
        <dbReference type="ChEBI" id="CHEBI:456215"/>
        <dbReference type="ChEBI" id="CHEBI:456216"/>
        <dbReference type="EC" id="4.2.1.136"/>
    </reaction>
</comment>
<feature type="binding site" evidence="18">
    <location>
        <begin position="143"/>
        <end position="149"/>
    </location>
    <ligand>
        <name>(6S)-NADPHX</name>
        <dbReference type="ChEBI" id="CHEBI:64076"/>
    </ligand>
</feature>
<feature type="binding site" evidence="18">
    <location>
        <position position="69"/>
    </location>
    <ligand>
        <name>K(+)</name>
        <dbReference type="ChEBI" id="CHEBI:29103"/>
    </ligand>
</feature>
<dbReference type="NCBIfam" id="TIGR00196">
    <property type="entry name" value="yjeF_cterm"/>
    <property type="match status" value="1"/>
</dbReference>
<feature type="binding site" evidence="17">
    <location>
        <position position="278"/>
    </location>
    <ligand>
        <name>(6S)-NADPHX</name>
        <dbReference type="ChEBI" id="CHEBI:64076"/>
    </ligand>
</feature>
<comment type="subunit">
    <text evidence="17">Homotetramer.</text>
</comment>
<keyword evidence="23" id="KW-1185">Reference proteome</keyword>
<dbReference type="Pfam" id="PF03853">
    <property type="entry name" value="YjeF_N"/>
    <property type="match status" value="1"/>
</dbReference>
<evidence type="ECO:0000256" key="14">
    <source>
        <dbReference type="ARBA" id="ARBA00025153"/>
    </source>
</evidence>
<dbReference type="EMBL" id="BSST01000001">
    <property type="protein sequence ID" value="GLX78153.1"/>
    <property type="molecule type" value="Genomic_DNA"/>
</dbReference>
<evidence type="ECO:0000256" key="15">
    <source>
        <dbReference type="ARBA" id="ARBA00048238"/>
    </source>
</evidence>
<comment type="similarity">
    <text evidence="18">Belongs to the NnrE/AIBP family.</text>
</comment>
<dbReference type="InterPro" id="IPR029056">
    <property type="entry name" value="Ribokinase-like"/>
</dbReference>
<dbReference type="InterPro" id="IPR030677">
    <property type="entry name" value="Nnr"/>
</dbReference>
<evidence type="ECO:0000256" key="4">
    <source>
        <dbReference type="ARBA" id="ARBA00009524"/>
    </source>
</evidence>
<keyword evidence="13" id="KW-0511">Multifunctional enzyme</keyword>
<comment type="similarity">
    <text evidence="17">Belongs to the NnrD/CARKD family.</text>
</comment>
<feature type="binding site" evidence="18">
    <location>
        <position position="175"/>
    </location>
    <ligand>
        <name>K(+)</name>
        <dbReference type="ChEBI" id="CHEBI:29103"/>
    </ligand>
</feature>
<comment type="function">
    <text evidence="14 19">Bifunctional enzyme that catalyzes the epimerization of the S- and R-forms of NAD(P)HX and the dehydration of the S-form of NAD(P)HX at the expense of ADP, which is converted to AMP. This allows the repair of both epimers of NAD(P)HX, a damaged form of NAD(P)H that is a result of enzymatic or heat-dependent hydration.</text>
</comment>
<evidence type="ECO:0000256" key="3">
    <source>
        <dbReference type="ARBA" id="ARBA00006001"/>
    </source>
</evidence>
<comment type="similarity">
    <text evidence="3 19">In the N-terminal section; belongs to the NnrE/AIBP family.</text>
</comment>
<dbReference type="InterPro" id="IPR017953">
    <property type="entry name" value="Carbohydrate_kinase_pred_CS"/>
</dbReference>
<evidence type="ECO:0000256" key="7">
    <source>
        <dbReference type="ARBA" id="ARBA00022840"/>
    </source>
</evidence>
<dbReference type="EC" id="4.2.1.136" evidence="19"/>
<reference evidence="22 23" key="1">
    <citation type="submission" date="2023-03" db="EMBL/GenBank/DDBJ databases">
        <title>Draft genome sequence of Thalassotalea insulae KCTC 62186T.</title>
        <authorList>
            <person name="Sawabe T."/>
        </authorList>
    </citation>
    <scope>NUCLEOTIDE SEQUENCE [LARGE SCALE GENOMIC DNA]</scope>
    <source>
        <strain evidence="22 23">KCTC 62186</strain>
    </source>
</reference>
<feature type="domain" description="YjeF C-terminal" evidence="20">
    <location>
        <begin position="243"/>
        <end position="511"/>
    </location>
</feature>
<feature type="binding site" evidence="17">
    <location>
        <begin position="423"/>
        <end position="427"/>
    </location>
    <ligand>
        <name>AMP</name>
        <dbReference type="ChEBI" id="CHEBI:456215"/>
    </ligand>
</feature>
<evidence type="ECO:0000256" key="19">
    <source>
        <dbReference type="PIRNR" id="PIRNR017184"/>
    </source>
</evidence>
<dbReference type="PROSITE" id="PS51385">
    <property type="entry name" value="YJEF_N"/>
    <property type="match status" value="1"/>
</dbReference>
<keyword evidence="8 17" id="KW-0521">NADP</keyword>
<comment type="function">
    <text evidence="17">Catalyzes the dehydration of the S-form of NAD(P)HX at the expense of ADP, which is converted to AMP. Together with NAD(P)HX epimerase, which catalyzes the epimerization of the S- and R-forms, the enzyme allows the repair of both epimers of NAD(P)HX, a damaged form of NAD(P)H that is a result of enzymatic or heat-dependent hydration.</text>
</comment>
<comment type="caution">
    <text evidence="18">Lacks conserved residue(s) required for the propagation of feature annotation.</text>
</comment>